<proteinExistence type="predicted"/>
<reference evidence="2 3" key="1">
    <citation type="submission" date="2024-09" db="EMBL/GenBank/DDBJ databases">
        <title>Chromosome-scale assembly of Riccia fluitans.</title>
        <authorList>
            <person name="Paukszto L."/>
            <person name="Sawicki J."/>
            <person name="Karawczyk K."/>
            <person name="Piernik-Szablinska J."/>
            <person name="Szczecinska M."/>
            <person name="Mazdziarz M."/>
        </authorList>
    </citation>
    <scope>NUCLEOTIDE SEQUENCE [LARGE SCALE GENOMIC DNA]</scope>
    <source>
        <strain evidence="2">Rf_01</strain>
        <tissue evidence="2">Aerial parts of the thallus</tissue>
    </source>
</reference>
<dbReference type="EMBL" id="JBHFFA010000001">
    <property type="protein sequence ID" value="KAL2654288.1"/>
    <property type="molecule type" value="Genomic_DNA"/>
</dbReference>
<name>A0ABD1ZSA6_9MARC</name>
<evidence type="ECO:0000313" key="2">
    <source>
        <dbReference type="EMBL" id="KAL2654288.1"/>
    </source>
</evidence>
<protein>
    <submittedName>
        <fullName evidence="2">Uncharacterized protein</fullName>
    </submittedName>
</protein>
<evidence type="ECO:0000256" key="1">
    <source>
        <dbReference type="SAM" id="MobiDB-lite"/>
    </source>
</evidence>
<keyword evidence="3" id="KW-1185">Reference proteome</keyword>
<feature type="region of interest" description="Disordered" evidence="1">
    <location>
        <begin position="83"/>
        <end position="103"/>
    </location>
</feature>
<feature type="compositionally biased region" description="Gly residues" evidence="1">
    <location>
        <begin position="84"/>
        <end position="96"/>
    </location>
</feature>
<dbReference type="AlphaFoldDB" id="A0ABD1ZSA6"/>
<dbReference type="Proteomes" id="UP001605036">
    <property type="component" value="Unassembled WGS sequence"/>
</dbReference>
<evidence type="ECO:0000313" key="3">
    <source>
        <dbReference type="Proteomes" id="UP001605036"/>
    </source>
</evidence>
<organism evidence="2 3">
    <name type="scientific">Riccia fluitans</name>
    <dbReference type="NCBI Taxonomy" id="41844"/>
    <lineage>
        <taxon>Eukaryota</taxon>
        <taxon>Viridiplantae</taxon>
        <taxon>Streptophyta</taxon>
        <taxon>Embryophyta</taxon>
        <taxon>Marchantiophyta</taxon>
        <taxon>Marchantiopsida</taxon>
        <taxon>Marchantiidae</taxon>
        <taxon>Marchantiales</taxon>
        <taxon>Ricciaceae</taxon>
        <taxon>Riccia</taxon>
    </lineage>
</organism>
<accession>A0ABD1ZSA6</accession>
<gene>
    <name evidence="2" type="ORF">R1flu_022416</name>
</gene>
<sequence>MSSSTPITMACLLHRQRRPYLSLRCAEDPGVRWSGDTWLGLGVRLRQQSARAFNKGLLATGLISSSQNEATSLVRERQAVNAVQGGGGRGGGGGGINTANWAM</sequence>
<comment type="caution">
    <text evidence="2">The sequence shown here is derived from an EMBL/GenBank/DDBJ whole genome shotgun (WGS) entry which is preliminary data.</text>
</comment>